<dbReference type="Proteomes" id="UP000030661">
    <property type="component" value="Unassembled WGS sequence"/>
</dbReference>
<reference evidence="11 12" key="1">
    <citation type="journal article" date="2015" name="PeerJ">
        <title>First genomic representation of candidate bacterial phylum KSB3 points to enhanced environmental sensing as a trigger of wastewater bulking.</title>
        <authorList>
            <person name="Sekiguchi Y."/>
            <person name="Ohashi A."/>
            <person name="Parks D.H."/>
            <person name="Yamauchi T."/>
            <person name="Tyson G.W."/>
            <person name="Hugenholtz P."/>
        </authorList>
    </citation>
    <scope>NUCLEOTIDE SEQUENCE [LARGE SCALE GENOMIC DNA]</scope>
</reference>
<evidence type="ECO:0000256" key="2">
    <source>
        <dbReference type="ARBA" id="ARBA00022448"/>
    </source>
</evidence>
<keyword evidence="12" id="KW-1185">Reference proteome</keyword>
<evidence type="ECO:0000313" key="11">
    <source>
        <dbReference type="EMBL" id="GAK58922.1"/>
    </source>
</evidence>
<dbReference type="AlphaFoldDB" id="A0A081C2W7"/>
<proteinExistence type="inferred from homology"/>
<gene>
    <name evidence="11" type="ORF">U27_05897</name>
</gene>
<dbReference type="InterPro" id="IPR055348">
    <property type="entry name" value="DctQ"/>
</dbReference>
<feature type="domain" description="Tripartite ATP-independent periplasmic transporters DctQ component" evidence="10">
    <location>
        <begin position="30"/>
        <end position="155"/>
    </location>
</feature>
<dbReference type="InterPro" id="IPR007387">
    <property type="entry name" value="TRAP_DctQ"/>
</dbReference>
<evidence type="ECO:0000259" key="10">
    <source>
        <dbReference type="Pfam" id="PF04290"/>
    </source>
</evidence>
<feature type="transmembrane region" description="Helical" evidence="9">
    <location>
        <begin position="21"/>
        <end position="44"/>
    </location>
</feature>
<dbReference type="HOGENOM" id="CLU_086356_2_3_0"/>
<feature type="transmembrane region" description="Helical" evidence="9">
    <location>
        <begin position="93"/>
        <end position="111"/>
    </location>
</feature>
<keyword evidence="5 9" id="KW-0812">Transmembrane</keyword>
<dbReference type="PANTHER" id="PTHR35011:SF10">
    <property type="entry name" value="TRAP TRANSPORTER SMALL PERMEASE PROTEIN"/>
    <property type="match status" value="1"/>
</dbReference>
<sequence>MKTREYMLSTGVDGLSRILCFSGQLALAAMVVTICYDVVMRYIFAAPTLWSLEVNTFLVVFITLIPAGDVLRTDSHLRITFFLDKMPPGVKNWYNKLIAGCGVAFCAFMAWKGYQMAMQAFRYNERLSTSLGTPLVIPYLFIPIGFGVLGLQFLIKGITRHPAEQK</sequence>
<dbReference type="PANTHER" id="PTHR35011">
    <property type="entry name" value="2,3-DIKETO-L-GULONATE TRAP TRANSPORTER SMALL PERMEASE PROTEIN YIAM"/>
    <property type="match status" value="1"/>
</dbReference>
<evidence type="ECO:0000256" key="3">
    <source>
        <dbReference type="ARBA" id="ARBA00022475"/>
    </source>
</evidence>
<feature type="transmembrane region" description="Helical" evidence="9">
    <location>
        <begin position="131"/>
        <end position="155"/>
    </location>
</feature>
<keyword evidence="2" id="KW-0813">Transport</keyword>
<dbReference type="GO" id="GO:0015740">
    <property type="term" value="P:C4-dicarboxylate transport"/>
    <property type="evidence" value="ECO:0007669"/>
    <property type="project" value="TreeGrafter"/>
</dbReference>
<keyword evidence="3" id="KW-1003">Cell membrane</keyword>
<keyword evidence="7 9" id="KW-0472">Membrane</keyword>
<evidence type="ECO:0000256" key="5">
    <source>
        <dbReference type="ARBA" id="ARBA00022692"/>
    </source>
</evidence>
<evidence type="ECO:0000256" key="9">
    <source>
        <dbReference type="SAM" id="Phobius"/>
    </source>
</evidence>
<dbReference type="EMBL" id="DF820468">
    <property type="protein sequence ID" value="GAK58922.1"/>
    <property type="molecule type" value="Genomic_DNA"/>
</dbReference>
<comment type="similarity">
    <text evidence="8">Belongs to the TRAP transporter small permease family.</text>
</comment>
<name>A0A081C2W7_VECG1</name>
<dbReference type="eggNOG" id="COG3090">
    <property type="taxonomic scope" value="Bacteria"/>
</dbReference>
<evidence type="ECO:0000256" key="4">
    <source>
        <dbReference type="ARBA" id="ARBA00022519"/>
    </source>
</evidence>
<evidence type="ECO:0000256" key="1">
    <source>
        <dbReference type="ARBA" id="ARBA00004429"/>
    </source>
</evidence>
<dbReference type="GO" id="GO:0022857">
    <property type="term" value="F:transmembrane transporter activity"/>
    <property type="evidence" value="ECO:0007669"/>
    <property type="project" value="TreeGrafter"/>
</dbReference>
<evidence type="ECO:0000256" key="6">
    <source>
        <dbReference type="ARBA" id="ARBA00022989"/>
    </source>
</evidence>
<keyword evidence="6 9" id="KW-1133">Transmembrane helix</keyword>
<dbReference type="Pfam" id="PF04290">
    <property type="entry name" value="DctQ"/>
    <property type="match status" value="1"/>
</dbReference>
<evidence type="ECO:0000256" key="8">
    <source>
        <dbReference type="ARBA" id="ARBA00038436"/>
    </source>
</evidence>
<dbReference type="STRING" id="1499967.U27_05897"/>
<dbReference type="GO" id="GO:0005886">
    <property type="term" value="C:plasma membrane"/>
    <property type="evidence" value="ECO:0007669"/>
    <property type="project" value="UniProtKB-SubCell"/>
</dbReference>
<keyword evidence="4" id="KW-0997">Cell inner membrane</keyword>
<accession>A0A081C2W7</accession>
<evidence type="ECO:0000256" key="7">
    <source>
        <dbReference type="ARBA" id="ARBA00023136"/>
    </source>
</evidence>
<feature type="transmembrane region" description="Helical" evidence="9">
    <location>
        <begin position="50"/>
        <end position="72"/>
    </location>
</feature>
<organism evidence="11 12">
    <name type="scientific">Vecturithrix granuli</name>
    <dbReference type="NCBI Taxonomy" id="1499967"/>
    <lineage>
        <taxon>Bacteria</taxon>
        <taxon>Candidatus Moduliflexota</taxon>
        <taxon>Candidatus Vecturitrichia</taxon>
        <taxon>Candidatus Vecturitrichales</taxon>
        <taxon>Candidatus Vecturitrichaceae</taxon>
        <taxon>Candidatus Vecturithrix</taxon>
    </lineage>
</organism>
<comment type="subcellular location">
    <subcellularLocation>
        <location evidence="1">Cell inner membrane</location>
        <topology evidence="1">Multi-pass membrane protein</topology>
    </subcellularLocation>
</comment>
<protein>
    <submittedName>
        <fullName evidence="11">Tripartite ATP-independent periplasmic transporter, DctQ component</fullName>
    </submittedName>
</protein>
<evidence type="ECO:0000313" key="12">
    <source>
        <dbReference type="Proteomes" id="UP000030661"/>
    </source>
</evidence>